<dbReference type="EMBL" id="BARS01013724">
    <property type="protein sequence ID" value="GAF98910.1"/>
    <property type="molecule type" value="Genomic_DNA"/>
</dbReference>
<proteinExistence type="predicted"/>
<protein>
    <submittedName>
        <fullName evidence="2">Uncharacterized protein</fullName>
    </submittedName>
</protein>
<dbReference type="AlphaFoldDB" id="X0VED8"/>
<organism evidence="2">
    <name type="scientific">marine sediment metagenome</name>
    <dbReference type="NCBI Taxonomy" id="412755"/>
    <lineage>
        <taxon>unclassified sequences</taxon>
        <taxon>metagenomes</taxon>
        <taxon>ecological metagenomes</taxon>
    </lineage>
</organism>
<accession>X0VED8</accession>
<gene>
    <name evidence="2" type="ORF">S01H1_23636</name>
</gene>
<evidence type="ECO:0000256" key="1">
    <source>
        <dbReference type="SAM" id="MobiDB-lite"/>
    </source>
</evidence>
<sequence length="31" mass="3407">RERESYGNLSSPPDSSTCSTSAQLSQYPDQD</sequence>
<feature type="compositionally biased region" description="Low complexity" evidence="1">
    <location>
        <begin position="10"/>
        <end position="21"/>
    </location>
</feature>
<comment type="caution">
    <text evidence="2">The sequence shown here is derived from an EMBL/GenBank/DDBJ whole genome shotgun (WGS) entry which is preliminary data.</text>
</comment>
<feature type="non-terminal residue" evidence="2">
    <location>
        <position position="1"/>
    </location>
</feature>
<reference evidence="2" key="1">
    <citation type="journal article" date="2014" name="Front. Microbiol.">
        <title>High frequency of phylogenetically diverse reductive dehalogenase-homologous genes in deep subseafloor sedimentary metagenomes.</title>
        <authorList>
            <person name="Kawai M."/>
            <person name="Futagami T."/>
            <person name="Toyoda A."/>
            <person name="Takaki Y."/>
            <person name="Nishi S."/>
            <person name="Hori S."/>
            <person name="Arai W."/>
            <person name="Tsubouchi T."/>
            <person name="Morono Y."/>
            <person name="Uchiyama I."/>
            <person name="Ito T."/>
            <person name="Fujiyama A."/>
            <person name="Inagaki F."/>
            <person name="Takami H."/>
        </authorList>
    </citation>
    <scope>NUCLEOTIDE SEQUENCE</scope>
    <source>
        <strain evidence="2">Expedition CK06-06</strain>
    </source>
</reference>
<name>X0VED8_9ZZZZ</name>
<feature type="region of interest" description="Disordered" evidence="1">
    <location>
        <begin position="1"/>
        <end position="31"/>
    </location>
</feature>
<evidence type="ECO:0000313" key="2">
    <source>
        <dbReference type="EMBL" id="GAF98910.1"/>
    </source>
</evidence>
<feature type="compositionally biased region" description="Polar residues" evidence="1">
    <location>
        <begin position="22"/>
        <end position="31"/>
    </location>
</feature>